<accession>A0A3N9U9Y9</accession>
<sequence length="81" mass="9185">MNHGEVYDLCCRFKGKRVCITDRNGRKHVGHITRIERDMVWIMPDGDCGGYGVGYFRRDRFGVGIAIGFIAGVVLAPLFFF</sequence>
<organism evidence="2 3">
    <name type="scientific">Lysinibacillus composti</name>
    <dbReference type="NCBI Taxonomy" id="720633"/>
    <lineage>
        <taxon>Bacteria</taxon>
        <taxon>Bacillati</taxon>
        <taxon>Bacillota</taxon>
        <taxon>Bacilli</taxon>
        <taxon>Bacillales</taxon>
        <taxon>Bacillaceae</taxon>
        <taxon>Lysinibacillus</taxon>
    </lineage>
</organism>
<dbReference type="RefSeq" id="WP_124766557.1">
    <property type="nucleotide sequence ID" value="NZ_JAFBDY010000001.1"/>
</dbReference>
<gene>
    <name evidence="2" type="ORF">EBB45_17070</name>
</gene>
<evidence type="ECO:0000313" key="3">
    <source>
        <dbReference type="Proteomes" id="UP000274033"/>
    </source>
</evidence>
<proteinExistence type="predicted"/>
<dbReference type="EMBL" id="RRCT01000022">
    <property type="protein sequence ID" value="RQW73363.1"/>
    <property type="molecule type" value="Genomic_DNA"/>
</dbReference>
<keyword evidence="1" id="KW-0472">Membrane</keyword>
<evidence type="ECO:0000313" key="2">
    <source>
        <dbReference type="EMBL" id="RQW73363.1"/>
    </source>
</evidence>
<feature type="transmembrane region" description="Helical" evidence="1">
    <location>
        <begin position="61"/>
        <end position="80"/>
    </location>
</feature>
<reference evidence="2 3" key="1">
    <citation type="journal article" date="2013" name="J. Microbiol.">
        <title>Lysinibacillus chungkukjangi sp. nov., isolated from Chungkukjang, Korean fermented soybean food.</title>
        <authorList>
            <person name="Kim S.J."/>
            <person name="Jang Y.H."/>
            <person name="Hamada M."/>
            <person name="Ahn J.H."/>
            <person name="Weon H.Y."/>
            <person name="Suzuki K."/>
            <person name="Whang K.S."/>
            <person name="Kwon S.W."/>
        </authorList>
    </citation>
    <scope>NUCLEOTIDE SEQUENCE [LARGE SCALE GENOMIC DNA]</scope>
    <source>
        <strain evidence="2 3">MCCC 1A12701</strain>
    </source>
</reference>
<comment type="caution">
    <text evidence="2">The sequence shown here is derived from an EMBL/GenBank/DDBJ whole genome shotgun (WGS) entry which is preliminary data.</text>
</comment>
<keyword evidence="1" id="KW-1133">Transmembrane helix</keyword>
<dbReference type="AlphaFoldDB" id="A0A3N9U9Y9"/>
<keyword evidence="3" id="KW-1185">Reference proteome</keyword>
<dbReference type="Proteomes" id="UP000274033">
    <property type="component" value="Unassembled WGS sequence"/>
</dbReference>
<name>A0A3N9U9Y9_9BACI</name>
<keyword evidence="1" id="KW-0812">Transmembrane</keyword>
<dbReference type="OrthoDB" id="2991597at2"/>
<evidence type="ECO:0000256" key="1">
    <source>
        <dbReference type="SAM" id="Phobius"/>
    </source>
</evidence>
<protein>
    <submittedName>
        <fullName evidence="2">Uncharacterized protein</fullName>
    </submittedName>
</protein>